<keyword evidence="4" id="KW-1185">Reference proteome</keyword>
<name>A6GGN8_9BACT</name>
<dbReference type="Proteomes" id="UP000005801">
    <property type="component" value="Unassembled WGS sequence"/>
</dbReference>
<evidence type="ECO:0000313" key="4">
    <source>
        <dbReference type="Proteomes" id="UP000005801"/>
    </source>
</evidence>
<proteinExistence type="predicted"/>
<dbReference type="AlphaFoldDB" id="A6GGN8"/>
<protein>
    <submittedName>
        <fullName evidence="3">Uncharacterized protein</fullName>
    </submittedName>
</protein>
<evidence type="ECO:0000313" key="3">
    <source>
        <dbReference type="EMBL" id="EDM74998.1"/>
    </source>
</evidence>
<accession>A6GGN8</accession>
<keyword evidence="2" id="KW-0472">Membrane</keyword>
<sequence length="290" mass="32205">MAMPDLKMAFIKPEVIDAEVVGVVTKGLEQGPTYTPDLDLGPSPPHAFDEEDPIPAATPIFVGAPLSPGSPPPVARPHYTQVLDEIWPEFDTRADRTAARLQALLDEVKDEAQRVHLLAQSVWEKLPSYKVPDSERKRYQAEFLAYLKRLREYGEVLDELEPDDTNTESVYVGLVRRRESAGPVPDAIMHMYFAQQLGILSDHAEDMGEGFVGRFMDGLAQTGEAIDDARDDFEETKKMAEERFDKLFAELSEAAKRGMLWGGVILGTGLLIGGTIAVVRIANRREPDEV</sequence>
<reference evidence="3 4" key="1">
    <citation type="submission" date="2007-06" db="EMBL/GenBank/DDBJ databases">
        <authorList>
            <person name="Shimkets L."/>
            <person name="Ferriera S."/>
            <person name="Johnson J."/>
            <person name="Kravitz S."/>
            <person name="Beeson K."/>
            <person name="Sutton G."/>
            <person name="Rogers Y.-H."/>
            <person name="Friedman R."/>
            <person name="Frazier M."/>
            <person name="Venter J.C."/>
        </authorList>
    </citation>
    <scope>NUCLEOTIDE SEQUENCE [LARGE SCALE GENOMIC DNA]</scope>
    <source>
        <strain evidence="3 4">SIR-1</strain>
    </source>
</reference>
<organism evidence="3 4">
    <name type="scientific">Plesiocystis pacifica SIR-1</name>
    <dbReference type="NCBI Taxonomy" id="391625"/>
    <lineage>
        <taxon>Bacteria</taxon>
        <taxon>Pseudomonadati</taxon>
        <taxon>Myxococcota</taxon>
        <taxon>Polyangia</taxon>
        <taxon>Nannocystales</taxon>
        <taxon>Nannocystaceae</taxon>
        <taxon>Plesiocystis</taxon>
    </lineage>
</organism>
<dbReference type="STRING" id="391625.PPSIR1_19107"/>
<feature type="transmembrane region" description="Helical" evidence="2">
    <location>
        <begin position="259"/>
        <end position="282"/>
    </location>
</feature>
<keyword evidence="2" id="KW-1133">Transmembrane helix</keyword>
<evidence type="ECO:0000256" key="1">
    <source>
        <dbReference type="SAM" id="Coils"/>
    </source>
</evidence>
<dbReference type="EMBL" id="ABCS01000108">
    <property type="protein sequence ID" value="EDM74998.1"/>
    <property type="molecule type" value="Genomic_DNA"/>
</dbReference>
<gene>
    <name evidence="3" type="ORF">PPSIR1_19107</name>
</gene>
<comment type="caution">
    <text evidence="3">The sequence shown here is derived from an EMBL/GenBank/DDBJ whole genome shotgun (WGS) entry which is preliminary data.</text>
</comment>
<keyword evidence="1" id="KW-0175">Coiled coil</keyword>
<keyword evidence="2" id="KW-0812">Transmembrane</keyword>
<feature type="coiled-coil region" evidence="1">
    <location>
        <begin position="230"/>
        <end position="257"/>
    </location>
</feature>
<evidence type="ECO:0000256" key="2">
    <source>
        <dbReference type="SAM" id="Phobius"/>
    </source>
</evidence>